<feature type="transmembrane region" description="Helical" evidence="1">
    <location>
        <begin position="6"/>
        <end position="25"/>
    </location>
</feature>
<accession>A0A2A2KYT9</accession>
<gene>
    <name evidence="2" type="ORF">WR25_03196</name>
</gene>
<dbReference type="AlphaFoldDB" id="A0A2A2KYT9"/>
<dbReference type="EMBL" id="LIAE01007466">
    <property type="protein sequence ID" value="PAV79107.1"/>
    <property type="molecule type" value="Genomic_DNA"/>
</dbReference>
<evidence type="ECO:0000256" key="1">
    <source>
        <dbReference type="SAM" id="Phobius"/>
    </source>
</evidence>
<keyword evidence="1" id="KW-1133">Transmembrane helix</keyword>
<proteinExistence type="predicted"/>
<keyword evidence="3" id="KW-1185">Reference proteome</keyword>
<evidence type="ECO:0000313" key="3">
    <source>
        <dbReference type="Proteomes" id="UP000218231"/>
    </source>
</evidence>
<keyword evidence="1" id="KW-0812">Transmembrane</keyword>
<keyword evidence="1" id="KW-0472">Membrane</keyword>
<dbReference type="PROSITE" id="PS51257">
    <property type="entry name" value="PROKAR_LIPOPROTEIN"/>
    <property type="match status" value="1"/>
</dbReference>
<dbReference type="Proteomes" id="UP000218231">
    <property type="component" value="Unassembled WGS sequence"/>
</dbReference>
<name>A0A2A2KYT9_9BILA</name>
<protein>
    <submittedName>
        <fullName evidence="2">Uncharacterized protein</fullName>
    </submittedName>
</protein>
<evidence type="ECO:0000313" key="2">
    <source>
        <dbReference type="EMBL" id="PAV79108.1"/>
    </source>
</evidence>
<organism evidence="2 3">
    <name type="scientific">Diploscapter pachys</name>
    <dbReference type="NCBI Taxonomy" id="2018661"/>
    <lineage>
        <taxon>Eukaryota</taxon>
        <taxon>Metazoa</taxon>
        <taxon>Ecdysozoa</taxon>
        <taxon>Nematoda</taxon>
        <taxon>Chromadorea</taxon>
        <taxon>Rhabditida</taxon>
        <taxon>Rhabditina</taxon>
        <taxon>Rhabditomorpha</taxon>
        <taxon>Rhabditoidea</taxon>
        <taxon>Rhabditidae</taxon>
        <taxon>Diploscapter</taxon>
    </lineage>
</organism>
<comment type="caution">
    <text evidence="2">The sequence shown here is derived from an EMBL/GenBank/DDBJ whole genome shotgun (WGS) entry which is preliminary data.</text>
</comment>
<reference evidence="2 3" key="1">
    <citation type="journal article" date="2017" name="Curr. Biol.">
        <title>Genome architecture and evolution of a unichromosomal asexual nematode.</title>
        <authorList>
            <person name="Fradin H."/>
            <person name="Zegar C."/>
            <person name="Gutwein M."/>
            <person name="Lucas J."/>
            <person name="Kovtun M."/>
            <person name="Corcoran D."/>
            <person name="Baugh L.R."/>
            <person name="Kiontke K."/>
            <person name="Gunsalus K."/>
            <person name="Fitch D.H."/>
            <person name="Piano F."/>
        </authorList>
    </citation>
    <scope>NUCLEOTIDE SEQUENCE [LARGE SCALE GENOMIC DNA]</scope>
    <source>
        <strain evidence="2">PF1309</strain>
    </source>
</reference>
<sequence length="297" mass="34193">MHPRPQIANLALSLLVISCFELIMVQSLKRTKNFEIHSDDLIDRAGEYMLPSFHEEPIVFRVVTPNNKFMVKLEVLSESNEKIRMRNNAALDSSLVKIGLTKFEDDNTVCNNDNSVSNYFMGKAPFYEVHVYQMPKNTRIRVQFIRSYFECGENLPNNLIDAPSVRVNVTNSRDCNVFLPGELVVAVAVYDNADIGEQLHQVWFTQANHVNKIKHSLGPYNLGYGFQSQRTFLVFCRVGVLAFDFPINTIVEMQLFSPTVEESADIVRNQHRCTQPLIVGKMRNRSRKHFSDYRHDD</sequence>
<dbReference type="EMBL" id="LIAE01007466">
    <property type="protein sequence ID" value="PAV79108.1"/>
    <property type="molecule type" value="Genomic_DNA"/>
</dbReference>